<reference evidence="8 9" key="1">
    <citation type="submission" date="2024-06" db="EMBL/GenBank/DDBJ databases">
        <title>The Natural Products Discovery Center: Release of the First 8490 Sequenced Strains for Exploring Actinobacteria Biosynthetic Diversity.</title>
        <authorList>
            <person name="Kalkreuter E."/>
            <person name="Kautsar S.A."/>
            <person name="Yang D."/>
            <person name="Bader C.D."/>
            <person name="Teijaro C.N."/>
            <person name="Fluegel L."/>
            <person name="Davis C.M."/>
            <person name="Simpson J.R."/>
            <person name="Lauterbach L."/>
            <person name="Steele A.D."/>
            <person name="Gui C."/>
            <person name="Meng S."/>
            <person name="Li G."/>
            <person name="Viehrig K."/>
            <person name="Ye F."/>
            <person name="Su P."/>
            <person name="Kiefer A.F."/>
            <person name="Nichols A."/>
            <person name="Cepeda A.J."/>
            <person name="Yan W."/>
            <person name="Fan B."/>
            <person name="Jiang Y."/>
            <person name="Adhikari A."/>
            <person name="Zheng C.-J."/>
            <person name="Schuster L."/>
            <person name="Cowan T.M."/>
            <person name="Smanski M.J."/>
            <person name="Chevrette M.G."/>
            <person name="De Carvalho L.P.S."/>
            <person name="Shen B."/>
        </authorList>
    </citation>
    <scope>NUCLEOTIDE SEQUENCE [LARGE SCALE GENOMIC DNA]</scope>
    <source>
        <strain evidence="8 9">NPDC079179</strain>
    </source>
</reference>
<keyword evidence="2" id="KW-0288">FMN</keyword>
<feature type="compositionally biased region" description="Gly residues" evidence="6">
    <location>
        <begin position="429"/>
        <end position="438"/>
    </location>
</feature>
<dbReference type="SUPFAM" id="SSF51679">
    <property type="entry name" value="Bacterial luciferase-like"/>
    <property type="match status" value="1"/>
</dbReference>
<evidence type="ECO:0000313" key="8">
    <source>
        <dbReference type="EMBL" id="MEV8156849.1"/>
    </source>
</evidence>
<keyword evidence="9" id="KW-1185">Reference proteome</keyword>
<dbReference type="InterPro" id="IPR011251">
    <property type="entry name" value="Luciferase-like_dom"/>
</dbReference>
<dbReference type="GO" id="GO:0004497">
    <property type="term" value="F:monooxygenase activity"/>
    <property type="evidence" value="ECO:0007669"/>
    <property type="project" value="UniProtKB-KW"/>
</dbReference>
<evidence type="ECO:0000313" key="9">
    <source>
        <dbReference type="Proteomes" id="UP001553031"/>
    </source>
</evidence>
<keyword evidence="4 8" id="KW-0503">Monooxygenase</keyword>
<dbReference type="Gene3D" id="3.20.20.30">
    <property type="entry name" value="Luciferase-like domain"/>
    <property type="match status" value="1"/>
</dbReference>
<evidence type="ECO:0000256" key="3">
    <source>
        <dbReference type="ARBA" id="ARBA00023002"/>
    </source>
</evidence>
<dbReference type="EC" id="1.14.-.-" evidence="8"/>
<accession>A0ABV3KCI2</accession>
<dbReference type="EMBL" id="JBFBLL010000001">
    <property type="protein sequence ID" value="MEV8156849.1"/>
    <property type="molecule type" value="Genomic_DNA"/>
</dbReference>
<comment type="similarity">
    <text evidence="5">Belongs to the NtaA/SnaA/DszA monooxygenase family.</text>
</comment>
<dbReference type="InterPro" id="IPR051260">
    <property type="entry name" value="Diverse_substr_monoxygenases"/>
</dbReference>
<dbReference type="Proteomes" id="UP001553031">
    <property type="component" value="Unassembled WGS sequence"/>
</dbReference>
<feature type="domain" description="Luciferase-like" evidence="7">
    <location>
        <begin position="34"/>
        <end position="387"/>
    </location>
</feature>
<gene>
    <name evidence="8" type="ORF">AB0O96_01365</name>
</gene>
<protein>
    <submittedName>
        <fullName evidence="8">NtaA/DmoA family FMN-dependent monooxygenase</fullName>
        <ecNumber evidence="8">1.14.-.-</ecNumber>
    </submittedName>
</protein>
<dbReference type="PANTHER" id="PTHR30011:SF16">
    <property type="entry name" value="C2H2 FINGER DOMAIN TRANSCRIPTION FACTOR (EUROFUNG)-RELATED"/>
    <property type="match status" value="1"/>
</dbReference>
<evidence type="ECO:0000256" key="6">
    <source>
        <dbReference type="SAM" id="MobiDB-lite"/>
    </source>
</evidence>
<proteinExistence type="inferred from homology"/>
<dbReference type="PANTHER" id="PTHR30011">
    <property type="entry name" value="ALKANESULFONATE MONOOXYGENASE-RELATED"/>
    <property type="match status" value="1"/>
</dbReference>
<dbReference type="RefSeq" id="WP_363783540.1">
    <property type="nucleotide sequence ID" value="NZ_JBFBLL010000001.1"/>
</dbReference>
<organism evidence="8 9">
    <name type="scientific">Kocuria salsicia</name>
    <dbReference type="NCBI Taxonomy" id="664639"/>
    <lineage>
        <taxon>Bacteria</taxon>
        <taxon>Bacillati</taxon>
        <taxon>Actinomycetota</taxon>
        <taxon>Actinomycetes</taxon>
        <taxon>Micrococcales</taxon>
        <taxon>Micrococcaceae</taxon>
        <taxon>Kocuria</taxon>
    </lineage>
</organism>
<sequence length="469" mass="50315">MPRPLLFNAFEMPVPVHQSPGLWRHPEDESRNYVSPTHWEREARTIEAAGFHGIFLADVLGLYDVYGGTPDAALRGGVQVPQLDPLLLAPLLARATEHLAVGVTASVTYAAPYDLARRFATLDALTDGRIAWNVVTSYQESAARNLGLGTQLPHDERYDRADEYMDVVYALWEGSYAEDAYAADRDSGVVVDPAKVRGAGHHGTYFDVTAPSLTAPTRQRTPYLFQAGASPRGLAFAAKHAEAVFFSGPTPEHVARWTGRLREEAEAAGRDPRSVKAFTNVAVVVAETGDAAHERLAEYTRYVDVPAALALFGGWTGVDLSDADPDAPLEHVETDANRSALASFTTMDPDASWTPRRVAEFVAIGGRGPVITGSPEEIADELERWARVADVDGFNVNACVRPADFERFGRFVAPVLRARGVLAPAATEGGAGDSGTGDDGAARVPSAREVFGGAGPRLPLDHPGAAHRS</sequence>
<feature type="region of interest" description="Disordered" evidence="6">
    <location>
        <begin position="426"/>
        <end position="469"/>
    </location>
</feature>
<keyword evidence="3 8" id="KW-0560">Oxidoreductase</keyword>
<dbReference type="NCBIfam" id="TIGR03860">
    <property type="entry name" value="FMN_nitrolo"/>
    <property type="match status" value="1"/>
</dbReference>
<dbReference type="InterPro" id="IPR036661">
    <property type="entry name" value="Luciferase-like_sf"/>
</dbReference>
<dbReference type="Pfam" id="PF00296">
    <property type="entry name" value="Bac_luciferase"/>
    <property type="match status" value="1"/>
</dbReference>
<evidence type="ECO:0000256" key="4">
    <source>
        <dbReference type="ARBA" id="ARBA00023033"/>
    </source>
</evidence>
<comment type="caution">
    <text evidence="8">The sequence shown here is derived from an EMBL/GenBank/DDBJ whole genome shotgun (WGS) entry which is preliminary data.</text>
</comment>
<name>A0ABV3KCI2_9MICC</name>
<evidence type="ECO:0000259" key="7">
    <source>
        <dbReference type="Pfam" id="PF00296"/>
    </source>
</evidence>
<dbReference type="InterPro" id="IPR016215">
    <property type="entry name" value="NTA_MOA"/>
</dbReference>
<dbReference type="PIRSF" id="PIRSF000337">
    <property type="entry name" value="NTA_MOA"/>
    <property type="match status" value="1"/>
</dbReference>
<evidence type="ECO:0000256" key="1">
    <source>
        <dbReference type="ARBA" id="ARBA00022630"/>
    </source>
</evidence>
<evidence type="ECO:0000256" key="5">
    <source>
        <dbReference type="ARBA" id="ARBA00033748"/>
    </source>
</evidence>
<evidence type="ECO:0000256" key="2">
    <source>
        <dbReference type="ARBA" id="ARBA00022643"/>
    </source>
</evidence>
<keyword evidence="1" id="KW-0285">Flavoprotein</keyword>